<dbReference type="SMART" id="SM00822">
    <property type="entry name" value="PKS_KR"/>
    <property type="match status" value="1"/>
</dbReference>
<proteinExistence type="inferred from homology"/>
<evidence type="ECO:0000259" key="3">
    <source>
        <dbReference type="SMART" id="SM00822"/>
    </source>
</evidence>
<dbReference type="InterPro" id="IPR036291">
    <property type="entry name" value="NAD(P)-bd_dom_sf"/>
</dbReference>
<dbReference type="SUPFAM" id="SSF51735">
    <property type="entry name" value="NAD(P)-binding Rossmann-fold domains"/>
    <property type="match status" value="1"/>
</dbReference>
<organism evidence="4 5">
    <name type="scientific">Pontibacillus yanchengensis Y32</name>
    <dbReference type="NCBI Taxonomy" id="1385514"/>
    <lineage>
        <taxon>Bacteria</taxon>
        <taxon>Bacillati</taxon>
        <taxon>Bacillota</taxon>
        <taxon>Bacilli</taxon>
        <taxon>Bacillales</taxon>
        <taxon>Bacillaceae</taxon>
        <taxon>Pontibacillus</taxon>
    </lineage>
</organism>
<dbReference type="EMBL" id="AVBF01000015">
    <property type="protein sequence ID" value="KGP73257.1"/>
    <property type="molecule type" value="Genomic_DNA"/>
</dbReference>
<dbReference type="PANTHER" id="PTHR42760:SF5">
    <property type="entry name" value="2-DEHYDRO-3-DEOXY-D-GLUCONATE 5-DEHYDROGENASE"/>
    <property type="match status" value="1"/>
</dbReference>
<dbReference type="CDD" id="cd05347">
    <property type="entry name" value="Ga5DH-like_SDR_c"/>
    <property type="match status" value="1"/>
</dbReference>
<feature type="domain" description="Ketoreductase" evidence="3">
    <location>
        <begin position="11"/>
        <end position="179"/>
    </location>
</feature>
<keyword evidence="5" id="KW-1185">Reference proteome</keyword>
<gene>
    <name evidence="4" type="ORF">N782_06460</name>
</gene>
<name>A0A0A2TBQ1_9BACI</name>
<evidence type="ECO:0000313" key="4">
    <source>
        <dbReference type="EMBL" id="KGP73257.1"/>
    </source>
</evidence>
<dbReference type="PRINTS" id="PR00080">
    <property type="entry name" value="SDRFAMILY"/>
</dbReference>
<dbReference type="Proteomes" id="UP000030147">
    <property type="component" value="Unassembled WGS sequence"/>
</dbReference>
<dbReference type="Pfam" id="PF13561">
    <property type="entry name" value="adh_short_C2"/>
    <property type="match status" value="1"/>
</dbReference>
<evidence type="ECO:0000256" key="1">
    <source>
        <dbReference type="ARBA" id="ARBA00006484"/>
    </source>
</evidence>
<dbReference type="InterPro" id="IPR020904">
    <property type="entry name" value="Sc_DH/Rdtase_CS"/>
</dbReference>
<dbReference type="InterPro" id="IPR002347">
    <property type="entry name" value="SDR_fam"/>
</dbReference>
<dbReference type="OrthoDB" id="9803333at2"/>
<dbReference type="AlphaFoldDB" id="A0A0A2TBQ1"/>
<dbReference type="PROSITE" id="PS00061">
    <property type="entry name" value="ADH_SHORT"/>
    <property type="match status" value="1"/>
</dbReference>
<dbReference type="InterPro" id="IPR057326">
    <property type="entry name" value="KR_dom"/>
</dbReference>
<dbReference type="PRINTS" id="PR00081">
    <property type="entry name" value="GDHRDH"/>
</dbReference>
<comment type="similarity">
    <text evidence="1">Belongs to the short-chain dehydrogenases/reductases (SDR) family.</text>
</comment>
<dbReference type="STRING" id="1385514.N782_06460"/>
<sequence>MSTNLFNLEGKTAAISGATRGIGYSMALALAEAGADIALLQRNVEKTDVQEEIKALGRKCEIIPCDLDDSHQVKESVPTVVSTFGKIDILVNCAGIQRRSPSVDFPEEDWDDVLHVNLKTVWLLCQQAGRYMTEQKGGKIINLGSLLSFQGGINVPAYAAAKGGVTQLTKALSNEWAKHNVNVNAIVPGYIATDMNTALINDDSRNQQILDRIPAGRWGNPEDFKGTVLFLASDASNYIHGHQLAVDGGWLGR</sequence>
<dbReference type="PANTHER" id="PTHR42760">
    <property type="entry name" value="SHORT-CHAIN DEHYDROGENASES/REDUCTASES FAMILY MEMBER"/>
    <property type="match status" value="1"/>
</dbReference>
<dbReference type="Gene3D" id="3.40.50.720">
    <property type="entry name" value="NAD(P)-binding Rossmann-like Domain"/>
    <property type="match status" value="1"/>
</dbReference>
<dbReference type="eggNOG" id="COG1028">
    <property type="taxonomic scope" value="Bacteria"/>
</dbReference>
<comment type="caution">
    <text evidence="4">The sequence shown here is derived from an EMBL/GenBank/DDBJ whole genome shotgun (WGS) entry which is preliminary data.</text>
</comment>
<accession>A0A0A2TBQ1</accession>
<evidence type="ECO:0000313" key="5">
    <source>
        <dbReference type="Proteomes" id="UP000030147"/>
    </source>
</evidence>
<dbReference type="RefSeq" id="WP_036817995.1">
    <property type="nucleotide sequence ID" value="NZ_AVBF01000015.1"/>
</dbReference>
<reference evidence="4 5" key="1">
    <citation type="journal article" date="2015" name="Stand. Genomic Sci.">
        <title>High quality draft genome sequence of the moderately halophilic bacterium Pontibacillus yanchengensis Y32(T) and comparison among Pontibacillus genomes.</title>
        <authorList>
            <person name="Huang J."/>
            <person name="Qiao Z.X."/>
            <person name="Tang J.W."/>
            <person name="Wang G."/>
        </authorList>
    </citation>
    <scope>NUCLEOTIDE SEQUENCE [LARGE SCALE GENOMIC DNA]</scope>
    <source>
        <strain evidence="4 5">Y32</strain>
    </source>
</reference>
<dbReference type="FunFam" id="3.40.50.720:FF:000398">
    <property type="entry name" value="Probable 2-deoxy-D-gluconate 3-dehydrogenase"/>
    <property type="match status" value="1"/>
</dbReference>
<dbReference type="GO" id="GO:0016616">
    <property type="term" value="F:oxidoreductase activity, acting on the CH-OH group of donors, NAD or NADP as acceptor"/>
    <property type="evidence" value="ECO:0007669"/>
    <property type="project" value="UniProtKB-ARBA"/>
</dbReference>
<protein>
    <submittedName>
        <fullName evidence="4">3-ketoacyl-ACP reductase</fullName>
    </submittedName>
</protein>
<keyword evidence="2" id="KW-0560">Oxidoreductase</keyword>
<evidence type="ECO:0000256" key="2">
    <source>
        <dbReference type="ARBA" id="ARBA00023002"/>
    </source>
</evidence>